<dbReference type="AlphaFoldDB" id="A0A562BJQ1"/>
<comment type="caution">
    <text evidence="1">The sequence shown here is derived from an EMBL/GenBank/DDBJ whole genome shotgun (WGS) entry which is preliminary data.</text>
</comment>
<protein>
    <submittedName>
        <fullName evidence="1">Uncharacterized protein</fullName>
    </submittedName>
</protein>
<evidence type="ECO:0000313" key="1">
    <source>
        <dbReference type="EMBL" id="TWG85321.1"/>
    </source>
</evidence>
<dbReference type="EMBL" id="VLJN01000019">
    <property type="protein sequence ID" value="TWG85321.1"/>
    <property type="molecule type" value="Genomic_DNA"/>
</dbReference>
<accession>A0A562BJQ1</accession>
<reference evidence="1 2" key="1">
    <citation type="submission" date="2019-07" db="EMBL/GenBank/DDBJ databases">
        <title>Genome sequencing of lignin-degrading bacterial isolates.</title>
        <authorList>
            <person name="Gladden J."/>
        </authorList>
    </citation>
    <scope>NUCLEOTIDE SEQUENCE [LARGE SCALE GENOMIC DNA]</scope>
    <source>
        <strain evidence="1 2">J11</strain>
    </source>
</reference>
<sequence length="89" mass="10442">MDDDVDTMSRDQLIDEVKRLRAGIRRHRDASGHDLCWHHPDLWALLPDTATQMPAVPDWPQFLRGCIRYRQSLDTQCQQAPRVQQEFGE</sequence>
<keyword evidence="2" id="KW-1185">Reference proteome</keyword>
<dbReference type="Proteomes" id="UP000318141">
    <property type="component" value="Unassembled WGS sequence"/>
</dbReference>
<organism evidence="1 2">
    <name type="scientific">Cupriavidus gilardii J11</name>
    <dbReference type="NCBI Taxonomy" id="936133"/>
    <lineage>
        <taxon>Bacteria</taxon>
        <taxon>Pseudomonadati</taxon>
        <taxon>Pseudomonadota</taxon>
        <taxon>Betaproteobacteria</taxon>
        <taxon>Burkholderiales</taxon>
        <taxon>Burkholderiaceae</taxon>
        <taxon>Cupriavidus</taxon>
    </lineage>
</organism>
<name>A0A562BJQ1_9BURK</name>
<proteinExistence type="predicted"/>
<evidence type="ECO:0000313" key="2">
    <source>
        <dbReference type="Proteomes" id="UP000318141"/>
    </source>
</evidence>
<dbReference type="OrthoDB" id="962952at2"/>
<gene>
    <name evidence="1" type="ORF">L602_002600000840</name>
</gene>